<protein>
    <submittedName>
        <fullName evidence="1">RCG32592, isoform CRA_d</fullName>
    </submittedName>
</protein>
<reference evidence="1 2" key="1">
    <citation type="submission" date="2005-07" db="EMBL/GenBank/DDBJ databases">
        <authorList>
            <person name="Mural R.J."/>
            <person name="Li P.W."/>
            <person name="Adams M.D."/>
            <person name="Amanatides P.G."/>
            <person name="Baden-Tillson H."/>
            <person name="Barnstead M."/>
            <person name="Chin S.H."/>
            <person name="Dew I."/>
            <person name="Evans C.A."/>
            <person name="Ferriera S."/>
            <person name="Flanigan M."/>
            <person name="Fosler C."/>
            <person name="Glodek A."/>
            <person name="Gu Z."/>
            <person name="Holt R.A."/>
            <person name="Jennings D."/>
            <person name="Kraft C.L."/>
            <person name="Lu F."/>
            <person name="Nguyen T."/>
            <person name="Nusskern D.R."/>
            <person name="Pfannkoch C.M."/>
            <person name="Sitter C."/>
            <person name="Sutton G.G."/>
            <person name="Venter J.C."/>
            <person name="Wang Z."/>
            <person name="Woodage T."/>
            <person name="Zheng X.H."/>
            <person name="Zhong F."/>
        </authorList>
    </citation>
    <scope>NUCLEOTIDE SEQUENCE [LARGE SCALE GENOMIC DNA]</scope>
    <source>
        <strain>BN</strain>
        <strain evidence="2">Sprague-Dawley</strain>
    </source>
</reference>
<sequence>MIWTSRQEMQRPLPQLWLGPWLDSYPIYLTFYFGFPHPFKLSGRPCPSPSSLGQA</sequence>
<gene>
    <name evidence="1" type="ORF">rCG_32592</name>
</gene>
<evidence type="ECO:0000313" key="1">
    <source>
        <dbReference type="EMBL" id="EDM04924.1"/>
    </source>
</evidence>
<dbReference type="Proteomes" id="UP000234681">
    <property type="component" value="Chromosome 10"/>
</dbReference>
<name>A6HFW6_RAT</name>
<organism evidence="1 2">
    <name type="scientific">Rattus norvegicus</name>
    <name type="common">Rat</name>
    <dbReference type="NCBI Taxonomy" id="10116"/>
    <lineage>
        <taxon>Eukaryota</taxon>
        <taxon>Metazoa</taxon>
        <taxon>Chordata</taxon>
        <taxon>Craniata</taxon>
        <taxon>Vertebrata</taxon>
        <taxon>Euteleostomi</taxon>
        <taxon>Mammalia</taxon>
        <taxon>Eutheria</taxon>
        <taxon>Euarchontoglires</taxon>
        <taxon>Glires</taxon>
        <taxon>Rodentia</taxon>
        <taxon>Myomorpha</taxon>
        <taxon>Muroidea</taxon>
        <taxon>Muridae</taxon>
        <taxon>Murinae</taxon>
        <taxon>Rattus</taxon>
    </lineage>
</organism>
<proteinExistence type="predicted"/>
<dbReference type="EMBL" id="CH473948">
    <property type="protein sequence ID" value="EDM04924.1"/>
    <property type="molecule type" value="Genomic_DNA"/>
</dbReference>
<accession>A6HFW6</accession>
<dbReference type="AlphaFoldDB" id="A6HFW6"/>
<evidence type="ECO:0000313" key="2">
    <source>
        <dbReference type="Proteomes" id="UP000234681"/>
    </source>
</evidence>